<evidence type="ECO:0000259" key="1">
    <source>
        <dbReference type="Pfam" id="PF08401"/>
    </source>
</evidence>
<accession>A0A554XI22</accession>
<proteinExistence type="predicted"/>
<dbReference type="GO" id="GO:0003697">
    <property type="term" value="F:single-stranded DNA binding"/>
    <property type="evidence" value="ECO:0007669"/>
    <property type="project" value="InterPro"/>
</dbReference>
<organism evidence="2 3">
    <name type="scientific">Tepidimonas charontis</name>
    <dbReference type="NCBI Taxonomy" id="2267262"/>
    <lineage>
        <taxon>Bacteria</taxon>
        <taxon>Pseudomonadati</taxon>
        <taxon>Pseudomonadota</taxon>
        <taxon>Betaproteobacteria</taxon>
        <taxon>Burkholderiales</taxon>
        <taxon>Tepidimonas</taxon>
    </lineage>
</organism>
<evidence type="ECO:0000313" key="2">
    <source>
        <dbReference type="EMBL" id="TSE35481.1"/>
    </source>
</evidence>
<comment type="caution">
    <text evidence="2">The sequence shown here is derived from an EMBL/GenBank/DDBJ whole genome shotgun (WGS) entry which is preliminary data.</text>
</comment>
<dbReference type="Proteomes" id="UP000318294">
    <property type="component" value="Unassembled WGS sequence"/>
</dbReference>
<protein>
    <recommendedName>
        <fullName evidence="1">N-terminal domain-containing protein</fullName>
    </recommendedName>
</protein>
<evidence type="ECO:0000313" key="3">
    <source>
        <dbReference type="Proteomes" id="UP000318294"/>
    </source>
</evidence>
<dbReference type="InterPro" id="IPR013610">
    <property type="entry name" value="ArdC_N"/>
</dbReference>
<name>A0A554XI22_9BURK</name>
<dbReference type="AlphaFoldDB" id="A0A554XI22"/>
<sequence>MEKTNNRPDWGKLFQAALHEPGRLGSHYRLFHRYSLGNQLLAMEQMAERGIPAGPIASFTGWKKAGRKVKKGEKALGFWMPIIKKEARQNGDGTEDEVTKVFFLMKNNWFALSQTEPIDPENPGTVPTPETPEWDKAQALAKLGITEVAFEHTDGNCQGFARPRMGEVAVNPLAAMPWKTLFHEMAHCLLHGETAEAQFVDGGAINRSIQEAEAEAVAMLCCATLGLPGVEEARGYIQDWLESSSDRETFIKKSASRVFSAADKILKAGSAKTEASQEGEGE</sequence>
<dbReference type="OrthoDB" id="7605626at2"/>
<gene>
    <name evidence="2" type="ORF">Tchar_00677</name>
</gene>
<dbReference type="RefSeq" id="WP_144327697.1">
    <property type="nucleotide sequence ID" value="NZ_VJON01000007.1"/>
</dbReference>
<feature type="domain" description="N-terminal" evidence="1">
    <location>
        <begin position="31"/>
        <end position="106"/>
    </location>
</feature>
<reference evidence="2 3" key="1">
    <citation type="submission" date="2019-07" db="EMBL/GenBank/DDBJ databases">
        <title>Tepidimonas charontis SPSP-6 draft genome.</title>
        <authorList>
            <person name="Da Costa M.S."/>
            <person name="Froufe H.J.C."/>
            <person name="Egas C."/>
            <person name="Albuquerque L."/>
        </authorList>
    </citation>
    <scope>NUCLEOTIDE SEQUENCE [LARGE SCALE GENOMIC DNA]</scope>
    <source>
        <strain evidence="2 3">SPSP-6</strain>
    </source>
</reference>
<dbReference type="EMBL" id="VJON01000007">
    <property type="protein sequence ID" value="TSE35481.1"/>
    <property type="molecule type" value="Genomic_DNA"/>
</dbReference>
<keyword evidence="3" id="KW-1185">Reference proteome</keyword>
<dbReference type="Pfam" id="PF08401">
    <property type="entry name" value="ArdcN"/>
    <property type="match status" value="1"/>
</dbReference>